<dbReference type="RefSeq" id="WP_347323076.1">
    <property type="nucleotide sequence ID" value="NZ_JBCGUH010000001.1"/>
</dbReference>
<feature type="region of interest" description="Disordered" evidence="1">
    <location>
        <begin position="59"/>
        <end position="152"/>
    </location>
</feature>
<dbReference type="Proteomes" id="UP001597233">
    <property type="component" value="Unassembled WGS sequence"/>
</dbReference>
<evidence type="ECO:0000256" key="2">
    <source>
        <dbReference type="SAM" id="Phobius"/>
    </source>
</evidence>
<accession>A0ABW4RPZ1</accession>
<protein>
    <submittedName>
        <fullName evidence="3">Uncharacterized protein</fullName>
    </submittedName>
</protein>
<dbReference type="EMBL" id="JBHUEH010000032">
    <property type="protein sequence ID" value="MFD1888358.1"/>
    <property type="molecule type" value="Genomic_DNA"/>
</dbReference>
<proteinExistence type="predicted"/>
<feature type="compositionally biased region" description="Basic and acidic residues" evidence="1">
    <location>
        <begin position="80"/>
        <end position="92"/>
    </location>
</feature>
<gene>
    <name evidence="3" type="ORF">ACFSC9_22990</name>
</gene>
<feature type="transmembrane region" description="Helical" evidence="2">
    <location>
        <begin position="7"/>
        <end position="26"/>
    </location>
</feature>
<organism evidence="3 4">
    <name type="scientific">Paenibacillus wenxiniae</name>
    <dbReference type="NCBI Taxonomy" id="1636843"/>
    <lineage>
        <taxon>Bacteria</taxon>
        <taxon>Bacillati</taxon>
        <taxon>Bacillota</taxon>
        <taxon>Bacilli</taxon>
        <taxon>Bacillales</taxon>
        <taxon>Paenibacillaceae</taxon>
        <taxon>Paenibacillus</taxon>
    </lineage>
</organism>
<keyword evidence="2" id="KW-1133">Transmembrane helix</keyword>
<keyword evidence="2" id="KW-0812">Transmembrane</keyword>
<feature type="compositionally biased region" description="Basic and acidic residues" evidence="1">
    <location>
        <begin position="135"/>
        <end position="144"/>
    </location>
</feature>
<comment type="caution">
    <text evidence="3">The sequence shown here is derived from an EMBL/GenBank/DDBJ whole genome shotgun (WGS) entry which is preliminary data.</text>
</comment>
<evidence type="ECO:0000313" key="3">
    <source>
        <dbReference type="EMBL" id="MFD1888358.1"/>
    </source>
</evidence>
<feature type="transmembrane region" description="Helical" evidence="2">
    <location>
        <begin position="32"/>
        <end position="54"/>
    </location>
</feature>
<reference evidence="4" key="1">
    <citation type="journal article" date="2019" name="Int. J. Syst. Evol. Microbiol.">
        <title>The Global Catalogue of Microorganisms (GCM) 10K type strain sequencing project: providing services to taxonomists for standard genome sequencing and annotation.</title>
        <authorList>
            <consortium name="The Broad Institute Genomics Platform"/>
            <consortium name="The Broad Institute Genome Sequencing Center for Infectious Disease"/>
            <person name="Wu L."/>
            <person name="Ma J."/>
        </authorList>
    </citation>
    <scope>NUCLEOTIDE SEQUENCE [LARGE SCALE GENOMIC DNA]</scope>
    <source>
        <strain evidence="4">CCUG 54950</strain>
    </source>
</reference>
<evidence type="ECO:0000313" key="4">
    <source>
        <dbReference type="Proteomes" id="UP001597233"/>
    </source>
</evidence>
<keyword evidence="2" id="KW-0472">Membrane</keyword>
<keyword evidence="4" id="KW-1185">Reference proteome</keyword>
<evidence type="ECO:0000256" key="1">
    <source>
        <dbReference type="SAM" id="MobiDB-lite"/>
    </source>
</evidence>
<sequence length="152" mass="16642">MIGNIKINVWSGVLGFLITFLFSLGNNLWTTSFVRGCLGFILWFALAFLLRFILGVLATPSSSAGKPPVSRATQTVDNGEEQRSTDEPERGNLLDITTPDQDHELNDLLTPKPSHSGGDNGFAPLNPPKLVSTNKEQDPEELAKALRHLTQK</sequence>
<name>A0ABW4RPZ1_9BACL</name>